<sequence>MQSLPFDGDMVEESATQCPRANATQQLAAIAAKPPALGRYFSLNIPQPAMPQCIRCPNCKGCQLHMQFCSGAYGLRHTLAWIVNRKPPARGEARTIRMCCDTEKVKRNRSEGSVFSSICRFEVGPAVVQQHLTDTSREQVIETARRGGKEGPFAGVRCPRPVPFMDVYYAMFIYLSRRNRKVFSVLQRTAMRSVMGQSKALWEKLTFSSWGRPPAPKTEKDRSPEKEASENTVPRRVLVDWMHPPLFFSLLPSAKIGNSGLSYTLWLPLNSQRYLTTYVVDVDFWLYPHSCGLQEEPGYQDCEWVKEPVYPPKEEGEIRCRRCFRPGNHWGFIANRHRERIDTTVTILRVRRSSVRRRVERRVFLRDHEESAGWPKNQVVWVSKHKTRAQFMALIVAYLMYATVCGPIQQRCLDPPDPVAGASLPTEPSVK</sequence>
<gene>
    <name evidence="2" type="ORF">TVY486_0403140</name>
</gene>
<dbReference type="AlphaFoldDB" id="G0TUL3"/>
<evidence type="ECO:0000256" key="1">
    <source>
        <dbReference type="SAM" id="MobiDB-lite"/>
    </source>
</evidence>
<reference evidence="2" key="1">
    <citation type="journal article" date="2012" name="Proc. Natl. Acad. Sci. U.S.A.">
        <title>Antigenic diversity is generated by distinct evolutionary mechanisms in African trypanosome species.</title>
        <authorList>
            <person name="Jackson A.P."/>
            <person name="Berry A."/>
            <person name="Aslett M."/>
            <person name="Allison H.C."/>
            <person name="Burton P."/>
            <person name="Vavrova-Anderson J."/>
            <person name="Brown R."/>
            <person name="Browne H."/>
            <person name="Corton N."/>
            <person name="Hauser H."/>
            <person name="Gamble J."/>
            <person name="Gilderthorp R."/>
            <person name="Marcello L."/>
            <person name="McQuillan J."/>
            <person name="Otto T.D."/>
            <person name="Quail M.A."/>
            <person name="Sanders M.J."/>
            <person name="van Tonder A."/>
            <person name="Ginger M.L."/>
            <person name="Field M.C."/>
            <person name="Barry J.D."/>
            <person name="Hertz-Fowler C."/>
            <person name="Berriman M."/>
        </authorList>
    </citation>
    <scope>NUCLEOTIDE SEQUENCE</scope>
    <source>
        <strain evidence="2">Y486</strain>
    </source>
</reference>
<accession>G0TUL3</accession>
<proteinExistence type="predicted"/>
<dbReference type="OMA" id="CIRCPNC"/>
<dbReference type="VEuPathDB" id="TriTrypDB:TvY486_0403140"/>
<evidence type="ECO:0000313" key="2">
    <source>
        <dbReference type="EMBL" id="CCC47648.1"/>
    </source>
</evidence>
<dbReference type="EMBL" id="HE573020">
    <property type="protein sequence ID" value="CCC47648.1"/>
    <property type="molecule type" value="Genomic_DNA"/>
</dbReference>
<name>G0TUL3_TRYVY</name>
<organism evidence="2">
    <name type="scientific">Trypanosoma vivax (strain Y486)</name>
    <dbReference type="NCBI Taxonomy" id="1055687"/>
    <lineage>
        <taxon>Eukaryota</taxon>
        <taxon>Discoba</taxon>
        <taxon>Euglenozoa</taxon>
        <taxon>Kinetoplastea</taxon>
        <taxon>Metakinetoplastina</taxon>
        <taxon>Trypanosomatida</taxon>
        <taxon>Trypanosomatidae</taxon>
        <taxon>Trypanosoma</taxon>
        <taxon>Duttonella</taxon>
    </lineage>
</organism>
<protein>
    <submittedName>
        <fullName evidence="2">Uncharacterized protein</fullName>
    </submittedName>
</protein>
<feature type="region of interest" description="Disordered" evidence="1">
    <location>
        <begin position="212"/>
        <end position="231"/>
    </location>
</feature>
<feature type="compositionally biased region" description="Basic and acidic residues" evidence="1">
    <location>
        <begin position="217"/>
        <end position="229"/>
    </location>
</feature>